<dbReference type="AlphaFoldDB" id="A0A1E7F2A1"/>
<dbReference type="OrthoDB" id="49176at2759"/>
<feature type="compositionally biased region" description="Polar residues" evidence="1">
    <location>
        <begin position="160"/>
        <end position="169"/>
    </location>
</feature>
<feature type="region of interest" description="Disordered" evidence="1">
    <location>
        <begin position="275"/>
        <end position="303"/>
    </location>
</feature>
<protein>
    <submittedName>
        <fullName evidence="2">Uncharacterized protein</fullName>
    </submittedName>
</protein>
<feature type="compositionally biased region" description="Basic and acidic residues" evidence="1">
    <location>
        <begin position="1"/>
        <end position="12"/>
    </location>
</feature>
<dbReference type="InParanoid" id="A0A1E7F2A1"/>
<dbReference type="EMBL" id="KV784365">
    <property type="protein sequence ID" value="OEU12259.1"/>
    <property type="molecule type" value="Genomic_DNA"/>
</dbReference>
<dbReference type="KEGG" id="fcy:FRACYDRAFT_263179"/>
<evidence type="ECO:0000313" key="2">
    <source>
        <dbReference type="EMBL" id="OEU12259.1"/>
    </source>
</evidence>
<feature type="compositionally biased region" description="Acidic residues" evidence="1">
    <location>
        <begin position="275"/>
        <end position="285"/>
    </location>
</feature>
<feature type="compositionally biased region" description="Low complexity" evidence="1">
    <location>
        <begin position="17"/>
        <end position="42"/>
    </location>
</feature>
<dbReference type="Proteomes" id="UP000095751">
    <property type="component" value="Unassembled WGS sequence"/>
</dbReference>
<sequence>MERPNRLVEDMKGMSLRGATTATATQTTSRAAGRTTRSAMATNSSGMGISPPVRRMERNKSGGSKLIKGGRAPPKRSQSQKIGRPAFNPVLPNASTPTERQQQQQQPTRGVNRSQSSRVKSTTRNAPSRSGSFQRRRVPDRTSSSSSLRRGPTTKKQHQHLGSSNATATTGTIETDDISVCDSVFTSISIATMDSIAVRKSQMPSSSNSGSKMATRIEFNDKVGYLSNSNSDEYESDLYEYEDELSVFSESWCSSESGSCEVLSDYEEEEMDGAILEDNEGEDEAEVRSPEIINKDKEEECTG</sequence>
<name>A0A1E7F2A1_9STRA</name>
<gene>
    <name evidence="2" type="ORF">FRACYDRAFT_263179</name>
</gene>
<reference evidence="2 3" key="1">
    <citation type="submission" date="2016-09" db="EMBL/GenBank/DDBJ databases">
        <title>Extensive genetic diversity and differential bi-allelic expression allows diatom success in the polar Southern Ocean.</title>
        <authorList>
            <consortium name="DOE Joint Genome Institute"/>
            <person name="Mock T."/>
            <person name="Otillar R.P."/>
            <person name="Strauss J."/>
            <person name="Dupont C."/>
            <person name="Frickenhaus S."/>
            <person name="Maumus F."/>
            <person name="Mcmullan M."/>
            <person name="Sanges R."/>
            <person name="Schmutz J."/>
            <person name="Toseland A."/>
            <person name="Valas R."/>
            <person name="Veluchamy A."/>
            <person name="Ward B.J."/>
            <person name="Allen A."/>
            <person name="Barry K."/>
            <person name="Falciatore A."/>
            <person name="Ferrante M."/>
            <person name="Fortunato A.E."/>
            <person name="Gloeckner G."/>
            <person name="Gruber A."/>
            <person name="Hipkin R."/>
            <person name="Janech M."/>
            <person name="Kroth P."/>
            <person name="Leese F."/>
            <person name="Lindquist E."/>
            <person name="Lyon B.R."/>
            <person name="Martin J."/>
            <person name="Mayer C."/>
            <person name="Parker M."/>
            <person name="Quesneville H."/>
            <person name="Raymond J."/>
            <person name="Uhlig C."/>
            <person name="Valentin K.U."/>
            <person name="Worden A.Z."/>
            <person name="Armbrust E.V."/>
            <person name="Bowler C."/>
            <person name="Green B."/>
            <person name="Moulton V."/>
            <person name="Van Oosterhout C."/>
            <person name="Grigoriev I."/>
        </authorList>
    </citation>
    <scope>NUCLEOTIDE SEQUENCE [LARGE SCALE GENOMIC DNA]</scope>
    <source>
        <strain evidence="2 3">CCMP1102</strain>
    </source>
</reference>
<keyword evidence="3" id="KW-1185">Reference proteome</keyword>
<feature type="compositionally biased region" description="Basic and acidic residues" evidence="1">
    <location>
        <begin position="286"/>
        <end position="303"/>
    </location>
</feature>
<proteinExistence type="predicted"/>
<feature type="region of interest" description="Disordered" evidence="1">
    <location>
        <begin position="1"/>
        <end position="169"/>
    </location>
</feature>
<evidence type="ECO:0000313" key="3">
    <source>
        <dbReference type="Proteomes" id="UP000095751"/>
    </source>
</evidence>
<organism evidence="2 3">
    <name type="scientific">Fragilariopsis cylindrus CCMP1102</name>
    <dbReference type="NCBI Taxonomy" id="635003"/>
    <lineage>
        <taxon>Eukaryota</taxon>
        <taxon>Sar</taxon>
        <taxon>Stramenopiles</taxon>
        <taxon>Ochrophyta</taxon>
        <taxon>Bacillariophyta</taxon>
        <taxon>Bacillariophyceae</taxon>
        <taxon>Bacillariophycidae</taxon>
        <taxon>Bacillariales</taxon>
        <taxon>Bacillariaceae</taxon>
        <taxon>Fragilariopsis</taxon>
    </lineage>
</organism>
<accession>A0A1E7F2A1</accession>
<feature type="compositionally biased region" description="Polar residues" evidence="1">
    <location>
        <begin position="107"/>
        <end position="133"/>
    </location>
</feature>
<evidence type="ECO:0000256" key="1">
    <source>
        <dbReference type="SAM" id="MobiDB-lite"/>
    </source>
</evidence>